<dbReference type="VEuPathDB" id="FungiDB:SJAG_03920"/>
<dbReference type="InterPro" id="IPR034804">
    <property type="entry name" value="SQR/QFR_C/D"/>
</dbReference>
<evidence type="ECO:0000256" key="1">
    <source>
        <dbReference type="ARBA" id="ARBA00004370"/>
    </source>
</evidence>
<keyword evidence="3 8" id="KW-0812">Transmembrane</keyword>
<dbReference type="HOGENOM" id="CLU_094691_0_0_1"/>
<evidence type="ECO:0000313" key="11">
    <source>
        <dbReference type="Proteomes" id="UP000001744"/>
    </source>
</evidence>
<dbReference type="InterPro" id="IPR000701">
    <property type="entry name" value="SuccDH_FuR_B_TM-su"/>
</dbReference>
<keyword evidence="5 8" id="KW-1133">Transmembrane helix</keyword>
<dbReference type="GO" id="GO:0009055">
    <property type="term" value="F:electron transfer activity"/>
    <property type="evidence" value="ECO:0007669"/>
    <property type="project" value="InterPro"/>
</dbReference>
<dbReference type="PANTHER" id="PTHR10978:SF5">
    <property type="entry name" value="SUCCINATE DEHYDROGENASE CYTOCHROME B560 SUBUNIT, MITOCHONDRIAL"/>
    <property type="match status" value="1"/>
</dbReference>
<dbReference type="Proteomes" id="UP000001744">
    <property type="component" value="Unassembled WGS sequence"/>
</dbReference>
<dbReference type="JaponicusDB" id="SJAG_03920">
    <property type="gene designation" value="sdh3"/>
</dbReference>
<dbReference type="Pfam" id="PF01127">
    <property type="entry name" value="Sdh_cyt"/>
    <property type="match status" value="1"/>
</dbReference>
<dbReference type="GO" id="GO:0045273">
    <property type="term" value="C:respiratory chain complex II (succinate dehydrogenase)"/>
    <property type="evidence" value="ECO:0000318"/>
    <property type="project" value="GO_Central"/>
</dbReference>
<dbReference type="InterPro" id="IPR014314">
    <property type="entry name" value="Succ_DH_cytb556"/>
</dbReference>
<evidence type="ECO:0000256" key="4">
    <source>
        <dbReference type="ARBA" id="ARBA00022723"/>
    </source>
</evidence>
<dbReference type="Gene3D" id="1.20.1300.10">
    <property type="entry name" value="Fumarate reductase/succinate dehydrogenase, transmembrane subunit"/>
    <property type="match status" value="1"/>
</dbReference>
<reference evidence="9 11" key="1">
    <citation type="journal article" date="2011" name="Science">
        <title>Comparative functional genomics of the fission yeasts.</title>
        <authorList>
            <person name="Rhind N."/>
            <person name="Chen Z."/>
            <person name="Yassour M."/>
            <person name="Thompson D.A."/>
            <person name="Haas B.J."/>
            <person name="Habib N."/>
            <person name="Wapinski I."/>
            <person name="Roy S."/>
            <person name="Lin M.F."/>
            <person name="Heiman D.I."/>
            <person name="Young S.K."/>
            <person name="Furuya K."/>
            <person name="Guo Y."/>
            <person name="Pidoux A."/>
            <person name="Chen H.M."/>
            <person name="Robbertse B."/>
            <person name="Goldberg J.M."/>
            <person name="Aoki K."/>
            <person name="Bayne E.H."/>
            <person name="Berlin A.M."/>
            <person name="Desjardins C.A."/>
            <person name="Dobbs E."/>
            <person name="Dukaj L."/>
            <person name="Fan L."/>
            <person name="FitzGerald M.G."/>
            <person name="French C."/>
            <person name="Gujja S."/>
            <person name="Hansen K."/>
            <person name="Keifenheim D."/>
            <person name="Levin J.Z."/>
            <person name="Mosher R.A."/>
            <person name="Mueller C.A."/>
            <person name="Pfiffner J."/>
            <person name="Priest M."/>
            <person name="Russ C."/>
            <person name="Smialowska A."/>
            <person name="Swoboda P."/>
            <person name="Sykes S.M."/>
            <person name="Vaughn M."/>
            <person name="Vengrova S."/>
            <person name="Yoder R."/>
            <person name="Zeng Q."/>
            <person name="Allshire R."/>
            <person name="Baulcombe D."/>
            <person name="Birren B.W."/>
            <person name="Brown W."/>
            <person name="Ekwall K."/>
            <person name="Kellis M."/>
            <person name="Leatherwood J."/>
            <person name="Levin H."/>
            <person name="Margalit H."/>
            <person name="Martienssen R."/>
            <person name="Nieduszynski C.A."/>
            <person name="Spatafora J.W."/>
            <person name="Friedman N."/>
            <person name="Dalgaard J.Z."/>
            <person name="Baumann P."/>
            <person name="Niki H."/>
            <person name="Regev A."/>
            <person name="Nusbaum C."/>
        </authorList>
    </citation>
    <scope>NUCLEOTIDE SEQUENCE [LARGE SCALE GENOMIC DNA]</scope>
    <source>
        <strain evidence="11">yFS275 / FY16936</strain>
    </source>
</reference>
<dbReference type="GO" id="GO:0006121">
    <property type="term" value="P:mitochondrial electron transport, succinate to ubiquinone"/>
    <property type="evidence" value="ECO:0000318"/>
    <property type="project" value="GO_Central"/>
</dbReference>
<dbReference type="GeneID" id="7050552"/>
<evidence type="ECO:0000256" key="5">
    <source>
        <dbReference type="ARBA" id="ARBA00022989"/>
    </source>
</evidence>
<dbReference type="SUPFAM" id="SSF81343">
    <property type="entry name" value="Fumarate reductase respiratory complex transmembrane subunits"/>
    <property type="match status" value="1"/>
</dbReference>
<gene>
    <name evidence="10" type="primary">sdh3</name>
    <name evidence="9" type="ORF">SJAG_03920</name>
</gene>
<dbReference type="GO" id="GO:0005739">
    <property type="term" value="C:mitochondrion"/>
    <property type="evidence" value="ECO:0007669"/>
    <property type="project" value="GOC"/>
</dbReference>
<dbReference type="GO" id="GO:0046872">
    <property type="term" value="F:metal ion binding"/>
    <property type="evidence" value="ECO:0007669"/>
    <property type="project" value="UniProtKB-KW"/>
</dbReference>
<dbReference type="PANTHER" id="PTHR10978">
    <property type="entry name" value="SUCCINATE DEHYDROGENASE CYTOCHROME B560 SUBUNIT"/>
    <property type="match status" value="1"/>
</dbReference>
<feature type="transmembrane region" description="Helical" evidence="8">
    <location>
        <begin position="125"/>
        <end position="145"/>
    </location>
</feature>
<feature type="transmembrane region" description="Helical" evidence="8">
    <location>
        <begin position="82"/>
        <end position="105"/>
    </location>
</feature>
<comment type="subcellular location">
    <subcellularLocation>
        <location evidence="1">Membrane</location>
    </subcellularLocation>
</comment>
<feature type="transmembrane region" description="Helical" evidence="8">
    <location>
        <begin position="157"/>
        <end position="177"/>
    </location>
</feature>
<keyword evidence="6" id="KW-0408">Iron</keyword>
<dbReference type="OMA" id="LTWMLSG"/>
<dbReference type="NCBIfam" id="TIGR02970">
    <property type="entry name" value="succ_dehyd_cytB"/>
    <property type="match status" value="1"/>
</dbReference>
<dbReference type="RefSeq" id="XP_002175042.1">
    <property type="nucleotide sequence ID" value="XM_002175006.2"/>
</dbReference>
<evidence type="ECO:0000313" key="10">
    <source>
        <dbReference type="JaponicusDB" id="SJAG_03920"/>
    </source>
</evidence>
<evidence type="ECO:0000256" key="7">
    <source>
        <dbReference type="ARBA" id="ARBA00023136"/>
    </source>
</evidence>
<evidence type="ECO:0000256" key="2">
    <source>
        <dbReference type="ARBA" id="ARBA00022617"/>
    </source>
</evidence>
<keyword evidence="11" id="KW-1185">Reference proteome</keyword>
<dbReference type="GO" id="GO:0006099">
    <property type="term" value="P:tricarboxylic acid cycle"/>
    <property type="evidence" value="ECO:0007669"/>
    <property type="project" value="InterPro"/>
</dbReference>
<sequence>MLSLSARRPIHLSMFQRTGSIVRRSALGSVFRRGISIQPMTPQENAEELAQQRVHRPNSPHLTIYQPQLTWYLSSAHRITGVALSGTLYLFSTAYLLAPAFGYGFDSNMIAHAVSQVPVWLKVPAKFIVAYPLAFHMFNGFRHLLWDSIHELTLKGVYRTGYSVLALSVLTAAYLALL</sequence>
<organism evidence="9 11">
    <name type="scientific">Schizosaccharomyces japonicus (strain yFS275 / FY16936)</name>
    <name type="common">Fission yeast</name>
    <dbReference type="NCBI Taxonomy" id="402676"/>
    <lineage>
        <taxon>Eukaryota</taxon>
        <taxon>Fungi</taxon>
        <taxon>Dikarya</taxon>
        <taxon>Ascomycota</taxon>
        <taxon>Taphrinomycotina</taxon>
        <taxon>Schizosaccharomycetes</taxon>
        <taxon>Schizosaccharomycetales</taxon>
        <taxon>Schizosaccharomycetaceae</taxon>
        <taxon>Schizosaccharomyces</taxon>
    </lineage>
</organism>
<dbReference type="eggNOG" id="KOG0449">
    <property type="taxonomic scope" value="Eukaryota"/>
</dbReference>
<evidence type="ECO:0000256" key="6">
    <source>
        <dbReference type="ARBA" id="ARBA00023004"/>
    </source>
</evidence>
<proteinExistence type="predicted"/>
<evidence type="ECO:0000256" key="8">
    <source>
        <dbReference type="SAM" id="Phobius"/>
    </source>
</evidence>
<evidence type="ECO:0000256" key="3">
    <source>
        <dbReference type="ARBA" id="ARBA00022692"/>
    </source>
</evidence>
<protein>
    <submittedName>
        <fullName evidence="9">Succinate dehydrogenase cytochrome b subunit</fullName>
    </submittedName>
</protein>
<keyword evidence="2" id="KW-0349">Heme</keyword>
<evidence type="ECO:0000313" key="9">
    <source>
        <dbReference type="EMBL" id="EEB08749.1"/>
    </source>
</evidence>
<dbReference type="OrthoDB" id="588261at2759"/>
<dbReference type="EMBL" id="KE651167">
    <property type="protein sequence ID" value="EEB08749.1"/>
    <property type="molecule type" value="Genomic_DNA"/>
</dbReference>
<name>B6K5E5_SCHJY</name>
<keyword evidence="7 8" id="KW-0472">Membrane</keyword>
<dbReference type="AlphaFoldDB" id="B6K5E5"/>
<dbReference type="STRING" id="402676.B6K5E5"/>
<dbReference type="CDD" id="cd03499">
    <property type="entry name" value="SQR_TypeC_SdhC"/>
    <property type="match status" value="1"/>
</dbReference>
<keyword evidence="4" id="KW-0479">Metal-binding</keyword>
<accession>B6K5E5</accession>